<gene>
    <name evidence="10" type="ORF">AVDCRST_MAG87-440</name>
</gene>
<dbReference type="InterPro" id="IPR035906">
    <property type="entry name" value="MetI-like_sf"/>
</dbReference>
<dbReference type="Gene3D" id="1.10.3720.10">
    <property type="entry name" value="MetI-like"/>
    <property type="match status" value="1"/>
</dbReference>
<evidence type="ECO:0000256" key="2">
    <source>
        <dbReference type="ARBA" id="ARBA00022448"/>
    </source>
</evidence>
<evidence type="ECO:0000256" key="5">
    <source>
        <dbReference type="ARBA" id="ARBA00022989"/>
    </source>
</evidence>
<feature type="transmembrane region" description="Helical" evidence="7">
    <location>
        <begin position="106"/>
        <end position="131"/>
    </location>
</feature>
<dbReference type="InterPro" id="IPR025966">
    <property type="entry name" value="OppC_N"/>
</dbReference>
<dbReference type="GO" id="GO:0055085">
    <property type="term" value="P:transmembrane transport"/>
    <property type="evidence" value="ECO:0007669"/>
    <property type="project" value="InterPro"/>
</dbReference>
<evidence type="ECO:0000256" key="3">
    <source>
        <dbReference type="ARBA" id="ARBA00022475"/>
    </source>
</evidence>
<dbReference type="PANTHER" id="PTHR43386:SF1">
    <property type="entry name" value="D,D-DIPEPTIDE TRANSPORT SYSTEM PERMEASE PROTEIN DDPC-RELATED"/>
    <property type="match status" value="1"/>
</dbReference>
<evidence type="ECO:0000256" key="8">
    <source>
        <dbReference type="SAM" id="MobiDB-lite"/>
    </source>
</evidence>
<evidence type="ECO:0000256" key="1">
    <source>
        <dbReference type="ARBA" id="ARBA00004651"/>
    </source>
</evidence>
<comment type="subcellular location">
    <subcellularLocation>
        <location evidence="1 7">Cell membrane</location>
        <topology evidence="1 7">Multi-pass membrane protein</topology>
    </subcellularLocation>
</comment>
<name>A0A6J4UAN1_9BACT</name>
<dbReference type="InterPro" id="IPR000515">
    <property type="entry name" value="MetI-like"/>
</dbReference>
<feature type="region of interest" description="Disordered" evidence="8">
    <location>
        <begin position="1"/>
        <end position="26"/>
    </location>
</feature>
<dbReference type="PANTHER" id="PTHR43386">
    <property type="entry name" value="OLIGOPEPTIDE TRANSPORT SYSTEM PERMEASE PROTEIN APPC"/>
    <property type="match status" value="1"/>
</dbReference>
<dbReference type="Pfam" id="PF00528">
    <property type="entry name" value="BPD_transp_1"/>
    <property type="match status" value="1"/>
</dbReference>
<feature type="transmembrane region" description="Helical" evidence="7">
    <location>
        <begin position="45"/>
        <end position="65"/>
    </location>
</feature>
<keyword evidence="5 7" id="KW-1133">Transmembrane helix</keyword>
<keyword evidence="6 7" id="KW-0472">Membrane</keyword>
<keyword evidence="4 7" id="KW-0812">Transmembrane</keyword>
<evidence type="ECO:0000259" key="9">
    <source>
        <dbReference type="PROSITE" id="PS50928"/>
    </source>
</evidence>
<dbReference type="GO" id="GO:0005886">
    <property type="term" value="C:plasma membrane"/>
    <property type="evidence" value="ECO:0007669"/>
    <property type="project" value="UniProtKB-SubCell"/>
</dbReference>
<dbReference type="EMBL" id="CADCWJ010000110">
    <property type="protein sequence ID" value="CAA9545588.1"/>
    <property type="molecule type" value="Genomic_DNA"/>
</dbReference>
<evidence type="ECO:0000256" key="6">
    <source>
        <dbReference type="ARBA" id="ARBA00023136"/>
    </source>
</evidence>
<reference evidence="10" key="1">
    <citation type="submission" date="2020-02" db="EMBL/GenBank/DDBJ databases">
        <authorList>
            <person name="Meier V. D."/>
        </authorList>
    </citation>
    <scope>NUCLEOTIDE SEQUENCE</scope>
    <source>
        <strain evidence="10">AVDCRST_MAG87</strain>
    </source>
</reference>
<dbReference type="InterPro" id="IPR050366">
    <property type="entry name" value="BP-dependent_transpt_permease"/>
</dbReference>
<feature type="transmembrane region" description="Helical" evidence="7">
    <location>
        <begin position="221"/>
        <end position="250"/>
    </location>
</feature>
<keyword evidence="2 7" id="KW-0813">Transport</keyword>
<organism evidence="10">
    <name type="scientific">uncultured Thermomicrobiales bacterium</name>
    <dbReference type="NCBI Taxonomy" id="1645740"/>
    <lineage>
        <taxon>Bacteria</taxon>
        <taxon>Pseudomonadati</taxon>
        <taxon>Thermomicrobiota</taxon>
        <taxon>Thermomicrobia</taxon>
        <taxon>Thermomicrobiales</taxon>
        <taxon>environmental samples</taxon>
    </lineage>
</organism>
<dbReference type="Pfam" id="PF12911">
    <property type="entry name" value="OppC_N"/>
    <property type="match status" value="1"/>
</dbReference>
<feature type="transmembrane region" description="Helical" evidence="7">
    <location>
        <begin position="143"/>
        <end position="163"/>
    </location>
</feature>
<dbReference type="AlphaFoldDB" id="A0A6J4UAN1"/>
<sequence>MSLAHASPTLQAGDASPELQGRQGRAARNERARVWKRFKRYRPGLFGLAFILLLILMAVAAPLVAPYSPEAVNTRLRGDGPTGTHWLGNDDIGRDILSRIIYGTRVALIVGVGATTIAVTIGVLVGATAGYFGGKVDFILSRLIDTLMAFPLLALLLVLSTVFGPSLRNVVIVIGCTVWASYARVVRAEVLSLRERDFVLAARAAGASHGRIILRHLIPNAIGPVIVLASLAVGGIIILESALSFLGLGVQRPTASWGTMLSDGRDFLRNYPHIAIAPGIAIALTVLAFNLVGDGLRDALDPRQKI</sequence>
<accession>A0A6J4UAN1</accession>
<protein>
    <submittedName>
        <fullName evidence="10">Dipeptide transport system permease protein DppC</fullName>
    </submittedName>
</protein>
<keyword evidence="3" id="KW-1003">Cell membrane</keyword>
<dbReference type="SUPFAM" id="SSF161098">
    <property type="entry name" value="MetI-like"/>
    <property type="match status" value="1"/>
</dbReference>
<evidence type="ECO:0000256" key="4">
    <source>
        <dbReference type="ARBA" id="ARBA00022692"/>
    </source>
</evidence>
<evidence type="ECO:0000313" key="10">
    <source>
        <dbReference type="EMBL" id="CAA9545588.1"/>
    </source>
</evidence>
<proteinExistence type="inferred from homology"/>
<comment type="similarity">
    <text evidence="7">Belongs to the binding-protein-dependent transport system permease family.</text>
</comment>
<feature type="domain" description="ABC transmembrane type-1" evidence="9">
    <location>
        <begin position="104"/>
        <end position="293"/>
    </location>
</feature>
<feature type="transmembrane region" description="Helical" evidence="7">
    <location>
        <begin position="270"/>
        <end position="293"/>
    </location>
</feature>
<dbReference type="CDD" id="cd06261">
    <property type="entry name" value="TM_PBP2"/>
    <property type="match status" value="1"/>
</dbReference>
<evidence type="ECO:0000256" key="7">
    <source>
        <dbReference type="RuleBase" id="RU363032"/>
    </source>
</evidence>
<dbReference type="PROSITE" id="PS50928">
    <property type="entry name" value="ABC_TM1"/>
    <property type="match status" value="1"/>
</dbReference>